<evidence type="ECO:0000313" key="3">
    <source>
        <dbReference type="Proteomes" id="UP000187429"/>
    </source>
</evidence>
<keyword evidence="3" id="KW-1185">Reference proteome</keyword>
<comment type="caution">
    <text evidence="2">The sequence shown here is derived from an EMBL/GenBank/DDBJ whole genome shotgun (WGS) entry which is preliminary data.</text>
</comment>
<evidence type="ECO:0000256" key="1">
    <source>
        <dbReference type="SAM" id="Phobius"/>
    </source>
</evidence>
<evidence type="ECO:0000313" key="2">
    <source>
        <dbReference type="EMBL" id="OMJ28233.1"/>
    </source>
</evidence>
<proteinExistence type="predicted"/>
<reference evidence="3" key="1">
    <citation type="submission" date="2017-01" db="EMBL/GenBank/DDBJ databases">
        <authorList>
            <person name="Wang Y."/>
            <person name="White M."/>
            <person name="Kvist S."/>
            <person name="Moncalvo J.-M."/>
        </authorList>
    </citation>
    <scope>NUCLEOTIDE SEQUENCE [LARGE SCALE GENOMIC DNA]</scope>
    <source>
        <strain evidence="3">ID-206-W2</strain>
    </source>
</reference>
<sequence length="271" mass="28444">MQERANNNIAPITAPEFTPCLDDELLTPSAFLLFLPLPSPSPSPSSSIISPLFSLAAEPLTTADVENTSLLAVPLDPEPAGDDRVDSALPTNDLLDDELAADDLPENVLTAEELISNVVLLLPDESSEPSSSVLVPVCILLLLLLPVVLVSEPPCTVPTSLLVPLLLFTSVNVTDIVDITVVTNGIVFTVLKVELPTVTSSVTAARLTVVSTIDVFVLTDTTVFVFGVFVVTEITVVGSTDTDVVVTVLLFVDTTVSVTLLVGAVDTLVTV</sequence>
<keyword evidence="1" id="KW-1133">Transmembrane helix</keyword>
<accession>A0A1R1YMX9</accession>
<keyword evidence="1" id="KW-0812">Transmembrane</keyword>
<feature type="transmembrane region" description="Helical" evidence="1">
    <location>
        <begin position="207"/>
        <end position="232"/>
    </location>
</feature>
<dbReference type="AlphaFoldDB" id="A0A1R1YMX9"/>
<name>A0A1R1YMX9_9FUNG</name>
<protein>
    <submittedName>
        <fullName evidence="2">Uncharacterized protein</fullName>
    </submittedName>
</protein>
<feature type="transmembrane region" description="Helical" evidence="1">
    <location>
        <begin position="244"/>
        <end position="265"/>
    </location>
</feature>
<keyword evidence="1" id="KW-0472">Membrane</keyword>
<gene>
    <name evidence="2" type="ORF">AYI69_g2295</name>
</gene>
<dbReference type="Proteomes" id="UP000187429">
    <property type="component" value="Unassembled WGS sequence"/>
</dbReference>
<organism evidence="2 3">
    <name type="scientific">Smittium culicis</name>
    <dbReference type="NCBI Taxonomy" id="133412"/>
    <lineage>
        <taxon>Eukaryota</taxon>
        <taxon>Fungi</taxon>
        <taxon>Fungi incertae sedis</taxon>
        <taxon>Zoopagomycota</taxon>
        <taxon>Kickxellomycotina</taxon>
        <taxon>Harpellomycetes</taxon>
        <taxon>Harpellales</taxon>
        <taxon>Legeriomycetaceae</taxon>
        <taxon>Smittium</taxon>
    </lineage>
</organism>
<dbReference type="EMBL" id="LSSM01000671">
    <property type="protein sequence ID" value="OMJ28233.1"/>
    <property type="molecule type" value="Genomic_DNA"/>
</dbReference>